<dbReference type="Proteomes" id="UP000474758">
    <property type="component" value="Unassembled WGS sequence"/>
</dbReference>
<protein>
    <submittedName>
        <fullName evidence="4">DUF2726 domain-containing protein</fullName>
    </submittedName>
</protein>
<proteinExistence type="predicted"/>
<evidence type="ECO:0000259" key="3">
    <source>
        <dbReference type="Pfam" id="PF10881"/>
    </source>
</evidence>
<evidence type="ECO:0000256" key="1">
    <source>
        <dbReference type="SAM" id="MobiDB-lite"/>
    </source>
</evidence>
<comment type="caution">
    <text evidence="4">The sequence shown here is derived from an EMBL/GenBank/DDBJ whole genome shotgun (WGS) entry which is preliminary data.</text>
</comment>
<keyword evidence="5" id="KW-1185">Reference proteome</keyword>
<feature type="compositionally biased region" description="Low complexity" evidence="1">
    <location>
        <begin position="64"/>
        <end position="77"/>
    </location>
</feature>
<accession>A0A6M1TXL0</accession>
<keyword evidence="2" id="KW-0812">Transmembrane</keyword>
<dbReference type="AlphaFoldDB" id="A0A6M1TXL0"/>
<dbReference type="Pfam" id="PF10881">
    <property type="entry name" value="DUF2726"/>
    <property type="match status" value="1"/>
</dbReference>
<dbReference type="InterPro" id="IPR024402">
    <property type="entry name" value="DUF2726"/>
</dbReference>
<evidence type="ECO:0000313" key="5">
    <source>
        <dbReference type="Proteomes" id="UP000474758"/>
    </source>
</evidence>
<feature type="domain" description="DUF2726" evidence="3">
    <location>
        <begin position="98"/>
        <end position="208"/>
    </location>
</feature>
<name>A0A6M1TXL0_9RHOB</name>
<feature type="region of interest" description="Disordered" evidence="1">
    <location>
        <begin position="32"/>
        <end position="79"/>
    </location>
</feature>
<reference evidence="4 5" key="1">
    <citation type="submission" date="2020-02" db="EMBL/GenBank/DDBJ databases">
        <title>Rhodobacter translucens sp. nov., a novel bacterium isolated from activated sludge.</title>
        <authorList>
            <person name="Liu J."/>
        </authorList>
    </citation>
    <scope>NUCLEOTIDE SEQUENCE [LARGE SCALE GENOMIC DNA]</scope>
    <source>
        <strain evidence="4 5">HX-7-19</strain>
    </source>
</reference>
<evidence type="ECO:0000256" key="2">
    <source>
        <dbReference type="SAM" id="Phobius"/>
    </source>
</evidence>
<gene>
    <name evidence="4" type="ORF">G5V65_08270</name>
</gene>
<keyword evidence="2" id="KW-1133">Transmembrane helix</keyword>
<feature type="transmembrane region" description="Helical" evidence="2">
    <location>
        <begin position="6"/>
        <end position="28"/>
    </location>
</feature>
<dbReference type="EMBL" id="JAALFE010000006">
    <property type="protein sequence ID" value="NGQ90892.1"/>
    <property type="molecule type" value="Genomic_DNA"/>
</dbReference>
<keyword evidence="2" id="KW-0472">Membrane</keyword>
<organism evidence="4 5">
    <name type="scientific">Paragemmobacter kunshanensis</name>
    <dbReference type="NCBI Taxonomy" id="2583234"/>
    <lineage>
        <taxon>Bacteria</taxon>
        <taxon>Pseudomonadati</taxon>
        <taxon>Pseudomonadota</taxon>
        <taxon>Alphaproteobacteria</taxon>
        <taxon>Rhodobacterales</taxon>
        <taxon>Paracoccaceae</taxon>
        <taxon>Paragemmobacter</taxon>
    </lineage>
</organism>
<evidence type="ECO:0000313" key="4">
    <source>
        <dbReference type="EMBL" id="NGQ90892.1"/>
    </source>
</evidence>
<sequence length="240" mass="26128">MSNSLFPEAVLVALLLLPLAALILRRLARPHRRRHRRRARHGTEFSRWSGPAAIHPLPPPAAPPVASAEAPVAPASPDLRDPAQQLHAIARVEFECTPLLNRKEARLLPLLESATRDLCAGHRVMAQTSLGELIRPRPDSAGPDDRNAAFASINSKRLDFAIIDRAGRLALAVEYQGEGHHQGTAFMRDAVKREAIRRAGVPLIEVEPDFDPGLLRQRVQGHLAPVAGSASITALGSRRP</sequence>
<dbReference type="RefSeq" id="WP_165048838.1">
    <property type="nucleotide sequence ID" value="NZ_JAALFE010000006.1"/>
</dbReference>